<proteinExistence type="predicted"/>
<evidence type="ECO:0000313" key="1">
    <source>
        <dbReference type="EMBL" id="JAH78328.1"/>
    </source>
</evidence>
<protein>
    <submittedName>
        <fullName evidence="1">Uncharacterized protein</fullName>
    </submittedName>
</protein>
<reference evidence="1" key="1">
    <citation type="submission" date="2014-11" db="EMBL/GenBank/DDBJ databases">
        <authorList>
            <person name="Amaro Gonzalez C."/>
        </authorList>
    </citation>
    <scope>NUCLEOTIDE SEQUENCE</scope>
</reference>
<name>A0A0E9VM91_ANGAN</name>
<dbReference type="AlphaFoldDB" id="A0A0E9VM91"/>
<accession>A0A0E9VM91</accession>
<organism evidence="1">
    <name type="scientific">Anguilla anguilla</name>
    <name type="common">European freshwater eel</name>
    <name type="synonym">Muraena anguilla</name>
    <dbReference type="NCBI Taxonomy" id="7936"/>
    <lineage>
        <taxon>Eukaryota</taxon>
        <taxon>Metazoa</taxon>
        <taxon>Chordata</taxon>
        <taxon>Craniata</taxon>
        <taxon>Vertebrata</taxon>
        <taxon>Euteleostomi</taxon>
        <taxon>Actinopterygii</taxon>
        <taxon>Neopterygii</taxon>
        <taxon>Teleostei</taxon>
        <taxon>Anguilliformes</taxon>
        <taxon>Anguillidae</taxon>
        <taxon>Anguilla</taxon>
    </lineage>
</organism>
<reference evidence="1" key="2">
    <citation type="journal article" date="2015" name="Fish Shellfish Immunol.">
        <title>Early steps in the European eel (Anguilla anguilla)-Vibrio vulnificus interaction in the gills: Role of the RtxA13 toxin.</title>
        <authorList>
            <person name="Callol A."/>
            <person name="Pajuelo D."/>
            <person name="Ebbesson L."/>
            <person name="Teles M."/>
            <person name="MacKenzie S."/>
            <person name="Amaro C."/>
        </authorList>
    </citation>
    <scope>NUCLEOTIDE SEQUENCE</scope>
</reference>
<sequence>MLYILYILANYISKKSKKGPRTCNVACPNLTFVFVNVLKGKQIKKE</sequence>
<dbReference type="EMBL" id="GBXM01030249">
    <property type="protein sequence ID" value="JAH78328.1"/>
    <property type="molecule type" value="Transcribed_RNA"/>
</dbReference>